<reference evidence="1 2" key="1">
    <citation type="submission" date="2016-11" db="EMBL/GenBank/DDBJ databases">
        <title>Networking in microbes: conjugative elements and plasmids in the genus Alteromonas.</title>
        <authorList>
            <person name="Lopez-Perez M."/>
            <person name="Ramon-Marco N."/>
            <person name="Rodriguez-Valera F."/>
        </authorList>
    </citation>
    <scope>NUCLEOTIDE SEQUENCE [LARGE SCALE GENOMIC DNA]</scope>
    <source>
        <strain evidence="1 2">CP48</strain>
        <plasmid evidence="2">pamcp48-600</plasmid>
    </source>
</reference>
<proteinExistence type="predicted"/>
<organism evidence="1 2">
    <name type="scientific">Alteromonas mediterranea</name>
    <dbReference type="NCBI Taxonomy" id="314275"/>
    <lineage>
        <taxon>Bacteria</taxon>
        <taxon>Pseudomonadati</taxon>
        <taxon>Pseudomonadota</taxon>
        <taxon>Gammaproteobacteria</taxon>
        <taxon>Alteromonadales</taxon>
        <taxon>Alteromonadaceae</taxon>
        <taxon>Alteromonas/Salinimonas group</taxon>
        <taxon>Alteromonas</taxon>
    </lineage>
</organism>
<evidence type="ECO:0000313" key="2">
    <source>
        <dbReference type="Proteomes" id="UP000182101"/>
    </source>
</evidence>
<gene>
    <name evidence="1" type="ORF">BM524_19070</name>
</gene>
<dbReference type="EMBL" id="CP018025">
    <property type="protein sequence ID" value="APD92024.1"/>
    <property type="molecule type" value="Genomic_DNA"/>
</dbReference>
<protein>
    <submittedName>
        <fullName evidence="1">Uncharacterized protein</fullName>
    </submittedName>
</protein>
<evidence type="ECO:0000313" key="1">
    <source>
        <dbReference type="EMBL" id="APD92024.1"/>
    </source>
</evidence>
<dbReference type="Proteomes" id="UP000182101">
    <property type="component" value="Plasmid pAMCP48-600"/>
</dbReference>
<name>A0AAC9JDN1_9ALTE</name>
<keyword evidence="1" id="KW-0614">Plasmid</keyword>
<geneLocation type="plasmid" evidence="2">
    <name>pamcp48-600</name>
</geneLocation>
<accession>A0AAC9JDN1</accession>
<dbReference type="RefSeq" id="WP_071960634.1">
    <property type="nucleotide sequence ID" value="NZ_CP018025.1"/>
</dbReference>
<dbReference type="AlphaFoldDB" id="A0AAC9JDN1"/>
<sequence length="65" mass="7228">MADFTIYSNEICSTTRVTADGLAEAMKDYLPWSDLDISIKSAGNPDAFCVTDNKTEFKYDVTVTH</sequence>